<dbReference type="SMART" id="SM00829">
    <property type="entry name" value="PKS_ER"/>
    <property type="match status" value="1"/>
</dbReference>
<dbReference type="GO" id="GO:0005739">
    <property type="term" value="C:mitochondrion"/>
    <property type="evidence" value="ECO:0007669"/>
    <property type="project" value="TreeGrafter"/>
</dbReference>
<dbReference type="GO" id="GO:0016491">
    <property type="term" value="F:oxidoreductase activity"/>
    <property type="evidence" value="ECO:0007669"/>
    <property type="project" value="InterPro"/>
</dbReference>
<dbReference type="SUPFAM" id="SSF50129">
    <property type="entry name" value="GroES-like"/>
    <property type="match status" value="1"/>
</dbReference>
<evidence type="ECO:0000313" key="3">
    <source>
        <dbReference type="Proteomes" id="UP000290288"/>
    </source>
</evidence>
<dbReference type="Pfam" id="PF08240">
    <property type="entry name" value="ADH_N"/>
    <property type="match status" value="1"/>
</dbReference>
<dbReference type="Pfam" id="PF13602">
    <property type="entry name" value="ADH_zinc_N_2"/>
    <property type="match status" value="1"/>
</dbReference>
<dbReference type="Proteomes" id="UP000290288">
    <property type="component" value="Unassembled WGS sequence"/>
</dbReference>
<dbReference type="EMBL" id="SDEE01000120">
    <property type="protein sequence ID" value="RXW21116.1"/>
    <property type="molecule type" value="Genomic_DNA"/>
</dbReference>
<dbReference type="InterPro" id="IPR020843">
    <property type="entry name" value="ER"/>
</dbReference>
<dbReference type="InterPro" id="IPR013154">
    <property type="entry name" value="ADH-like_N"/>
</dbReference>
<comment type="caution">
    <text evidence="2">The sequence shown here is derived from an EMBL/GenBank/DDBJ whole genome shotgun (WGS) entry which is preliminary data.</text>
</comment>
<dbReference type="OrthoDB" id="3509362at2759"/>
<dbReference type="InterPro" id="IPR036291">
    <property type="entry name" value="NAD(P)-bd_dom_sf"/>
</dbReference>
<organism evidence="2 3">
    <name type="scientific">Candolleomyces aberdarensis</name>
    <dbReference type="NCBI Taxonomy" id="2316362"/>
    <lineage>
        <taxon>Eukaryota</taxon>
        <taxon>Fungi</taxon>
        <taxon>Dikarya</taxon>
        <taxon>Basidiomycota</taxon>
        <taxon>Agaricomycotina</taxon>
        <taxon>Agaricomycetes</taxon>
        <taxon>Agaricomycetidae</taxon>
        <taxon>Agaricales</taxon>
        <taxon>Agaricineae</taxon>
        <taxon>Psathyrellaceae</taxon>
        <taxon>Candolleomyces</taxon>
    </lineage>
</organism>
<feature type="domain" description="Enoyl reductase (ER)" evidence="1">
    <location>
        <begin position="16"/>
        <end position="344"/>
    </location>
</feature>
<dbReference type="PANTHER" id="PTHR11695">
    <property type="entry name" value="ALCOHOL DEHYDROGENASE RELATED"/>
    <property type="match status" value="1"/>
</dbReference>
<sequence>MSIPAVQRAWVSVRKGVPSKSLELKTDWPVKQPGSGEVLVKIQASALNPIGYKMLKLLPDFLAKRPYIPEHDFSGFVVDSNNSQEYSNGDQVYGWIRLDAQLKSKQGVLAEYISISQDNIQKRPSNVSAIEAAGVSLVALTALQSLDTVKLEQDQTILINGGSTAVGSYAIQLAKIRGAKVIATASGKNEKFVRDVGADEFIDYTKVGPLHEYFSKNSPSTKFNVIFDAVGMFDPSLYTYSKRYLAPNGVFISAGPQPHGFNLATVSQFLRLGGAMIFPSFLTGIKGKFKISGVVNKVDDMKLLREYLEQGKLKPKVDSTFEFDDVLQAYEKILSSRAVGKVTIKVDPSA</sequence>
<protein>
    <recommendedName>
        <fullName evidence="1">Enoyl reductase (ER) domain-containing protein</fullName>
    </recommendedName>
</protein>
<dbReference type="Gene3D" id="3.40.50.720">
    <property type="entry name" value="NAD(P)-binding Rossmann-like Domain"/>
    <property type="match status" value="1"/>
</dbReference>
<accession>A0A4Q2DNZ1</accession>
<dbReference type="SUPFAM" id="SSF51735">
    <property type="entry name" value="NAD(P)-binding Rossmann-fold domains"/>
    <property type="match status" value="1"/>
</dbReference>
<name>A0A4Q2DNZ1_9AGAR</name>
<reference evidence="2 3" key="1">
    <citation type="submission" date="2019-01" db="EMBL/GenBank/DDBJ databases">
        <title>Draft genome sequence of Psathyrella aberdarensis IHI B618.</title>
        <authorList>
            <person name="Buettner E."/>
            <person name="Kellner H."/>
        </authorList>
    </citation>
    <scope>NUCLEOTIDE SEQUENCE [LARGE SCALE GENOMIC DNA]</scope>
    <source>
        <strain evidence="2 3">IHI B618</strain>
    </source>
</reference>
<dbReference type="PANTHER" id="PTHR11695:SF294">
    <property type="entry name" value="RETICULON-4-INTERACTING PROTEIN 1, MITOCHONDRIAL"/>
    <property type="match status" value="1"/>
</dbReference>
<dbReference type="Gene3D" id="3.90.180.10">
    <property type="entry name" value="Medium-chain alcohol dehydrogenases, catalytic domain"/>
    <property type="match status" value="1"/>
</dbReference>
<dbReference type="AlphaFoldDB" id="A0A4Q2DNZ1"/>
<proteinExistence type="predicted"/>
<evidence type="ECO:0000313" key="2">
    <source>
        <dbReference type="EMBL" id="RXW21116.1"/>
    </source>
</evidence>
<dbReference type="InterPro" id="IPR011032">
    <property type="entry name" value="GroES-like_sf"/>
</dbReference>
<evidence type="ECO:0000259" key="1">
    <source>
        <dbReference type="SMART" id="SM00829"/>
    </source>
</evidence>
<dbReference type="CDD" id="cd08267">
    <property type="entry name" value="MDR1"/>
    <property type="match status" value="1"/>
</dbReference>
<dbReference type="STRING" id="2316362.A0A4Q2DNZ1"/>
<gene>
    <name evidence="2" type="ORF">EST38_g4734</name>
</gene>
<keyword evidence="3" id="KW-1185">Reference proteome</keyword>
<dbReference type="InterPro" id="IPR050700">
    <property type="entry name" value="YIM1/Zinc_Alcohol_DH_Fams"/>
</dbReference>